<feature type="domain" description="Cytochrome C Planctomycete-type" evidence="3">
    <location>
        <begin position="37"/>
        <end position="97"/>
    </location>
</feature>
<keyword evidence="5" id="KW-1185">Reference proteome</keyword>
<feature type="domain" description="DUF1553" evidence="2">
    <location>
        <begin position="652"/>
        <end position="908"/>
    </location>
</feature>
<evidence type="ECO:0000313" key="4">
    <source>
        <dbReference type="EMBL" id="GHC66991.1"/>
    </source>
</evidence>
<dbReference type="AlphaFoldDB" id="A0A918WQ42"/>
<evidence type="ECO:0000259" key="3">
    <source>
        <dbReference type="Pfam" id="PF07635"/>
    </source>
</evidence>
<dbReference type="InterPro" id="IPR011429">
    <property type="entry name" value="Cyt_c_Planctomycete-type"/>
</dbReference>
<dbReference type="EMBL" id="BMXI01000023">
    <property type="protein sequence ID" value="GHC66991.1"/>
    <property type="molecule type" value="Genomic_DNA"/>
</dbReference>
<dbReference type="InterPro" id="IPR011444">
    <property type="entry name" value="DUF1549"/>
</dbReference>
<dbReference type="Pfam" id="PF07583">
    <property type="entry name" value="PSCyt2"/>
    <property type="match status" value="1"/>
</dbReference>
<reference evidence="4" key="1">
    <citation type="journal article" date="2014" name="Int. J. Syst. Evol. Microbiol.">
        <title>Complete genome sequence of Corynebacterium casei LMG S-19264T (=DSM 44701T), isolated from a smear-ripened cheese.</title>
        <authorList>
            <consortium name="US DOE Joint Genome Institute (JGI-PGF)"/>
            <person name="Walter F."/>
            <person name="Albersmeier A."/>
            <person name="Kalinowski J."/>
            <person name="Ruckert C."/>
        </authorList>
    </citation>
    <scope>NUCLEOTIDE SEQUENCE</scope>
    <source>
        <strain evidence="4">KCTC 12988</strain>
    </source>
</reference>
<comment type="caution">
    <text evidence="4">The sequence shown here is derived from an EMBL/GenBank/DDBJ whole genome shotgun (WGS) entry which is preliminary data.</text>
</comment>
<dbReference type="SUPFAM" id="SSF46626">
    <property type="entry name" value="Cytochrome c"/>
    <property type="match status" value="1"/>
</dbReference>
<protein>
    <submittedName>
        <fullName evidence="4">Cytochrome c</fullName>
    </submittedName>
</protein>
<organism evidence="4 5">
    <name type="scientific">Roseibacillus persicicus</name>
    <dbReference type="NCBI Taxonomy" id="454148"/>
    <lineage>
        <taxon>Bacteria</taxon>
        <taxon>Pseudomonadati</taxon>
        <taxon>Verrucomicrobiota</taxon>
        <taxon>Verrucomicrobiia</taxon>
        <taxon>Verrucomicrobiales</taxon>
        <taxon>Verrucomicrobiaceae</taxon>
        <taxon>Roseibacillus</taxon>
    </lineage>
</organism>
<name>A0A918WQ42_9BACT</name>
<dbReference type="Pfam" id="PF07635">
    <property type="entry name" value="PSCyt1"/>
    <property type="match status" value="1"/>
</dbReference>
<dbReference type="GO" id="GO:0009055">
    <property type="term" value="F:electron transfer activity"/>
    <property type="evidence" value="ECO:0007669"/>
    <property type="project" value="InterPro"/>
</dbReference>
<evidence type="ECO:0000313" key="5">
    <source>
        <dbReference type="Proteomes" id="UP000644507"/>
    </source>
</evidence>
<dbReference type="Proteomes" id="UP000644507">
    <property type="component" value="Unassembled WGS sequence"/>
</dbReference>
<evidence type="ECO:0000259" key="1">
    <source>
        <dbReference type="Pfam" id="PF07583"/>
    </source>
</evidence>
<dbReference type="PANTHER" id="PTHR35889:SF3">
    <property type="entry name" value="F-BOX DOMAIN-CONTAINING PROTEIN"/>
    <property type="match status" value="1"/>
</dbReference>
<accession>A0A918WQ42</accession>
<sequence>MLSKSILTLPIGLLTFGNLAAEVSFNFEIRPILSKNCIGCHGPDPEDRKADLRLDTFEGATAEVQGYAAIVPHHPEKSTLIERVRTDDPDDVMPPPEHGHTLSESQIVLLETWIKEGAQYETHWSFAPIAEHTPPAVEKQGWAENPIDAFILKGLESADLSPTEPADAVEMIRRLSLDLIGLPPSLDEVEAFKLAYEKNPRQAVSEAADRLLASPNYGEHWASMWLDMARYADTVGYSGDEHRDIWPWRDWVIEAFNDNKPYDEFIIEQVAGDLLPEATEQQRLATAFHRLTMNNNEGGTNDEEFRTIAVKDRLSTTINTAMGLTVRCAECHTHKYDPISHEEYYQLYAFFNQTADADRRDDNPRMDVMPKADESKLAEIHARISQLEERAVSESPWFLLPLDEVHATEEVLLEKESDGSVIAKGPNADYPTYTLAAPTPVEPVTAIRLELLPDRRHNDNVGRSPSGAMVMSQVRLVEISPDGTRTVRKFASAAADHSQPNYGVENLIGDEPHENGWAVKHDKEGFRAKRTAVFELAEPLTAPQGSRLEVKLVFKSQWPRMTAGRVRLATTSVENPVEKFKNNTLEPITVEIAELKKQQTKPVRVPIAQDLPPDKQRETRMMTRGSFMQPGEKVSPALPVAFGSLPEGAPRNRLSLAQWLVNDDNPLTARVAANRYWARFFGIGIVETEEDFGTQGTLPSHPELLDWLASEYRDSGWDTKKFLKLLVTSEAYRQSSVTTPERLEKDPRNILVSRGPRFRLSAEVVRDQALAASGLLTNKLYGEPVYPPSPIKTFTNAFSGSTVWVESTGPDRYRRAIYTYLKRSNPHPLFETFDMATRDVCVLRRFRTNTPLQSFMTLNDPVFVEASQALARIMDGHSPDLREKIRQGYLRVLLQEPGEEQLDAFEDLYQETLLDYQDSPQEALKLAGNTPTPAILDNAAELASLTVVANVMLNLDAFLCK</sequence>
<dbReference type="InterPro" id="IPR036909">
    <property type="entry name" value="Cyt_c-like_dom_sf"/>
</dbReference>
<proteinExistence type="predicted"/>
<dbReference type="RefSeq" id="WP_229809606.1">
    <property type="nucleotide sequence ID" value="NZ_BMXI01000023.1"/>
</dbReference>
<evidence type="ECO:0000259" key="2">
    <source>
        <dbReference type="Pfam" id="PF07587"/>
    </source>
</evidence>
<dbReference type="GO" id="GO:0020037">
    <property type="term" value="F:heme binding"/>
    <property type="evidence" value="ECO:0007669"/>
    <property type="project" value="InterPro"/>
</dbReference>
<feature type="domain" description="DUF1549" evidence="1">
    <location>
        <begin position="146"/>
        <end position="355"/>
    </location>
</feature>
<reference evidence="4" key="2">
    <citation type="submission" date="2020-09" db="EMBL/GenBank/DDBJ databases">
        <authorList>
            <person name="Sun Q."/>
            <person name="Kim S."/>
        </authorList>
    </citation>
    <scope>NUCLEOTIDE SEQUENCE</scope>
    <source>
        <strain evidence="4">KCTC 12988</strain>
    </source>
</reference>
<dbReference type="PANTHER" id="PTHR35889">
    <property type="entry name" value="CYCLOINULO-OLIGOSACCHARIDE FRUCTANOTRANSFERASE-RELATED"/>
    <property type="match status" value="1"/>
</dbReference>
<dbReference type="Pfam" id="PF07587">
    <property type="entry name" value="PSD1"/>
    <property type="match status" value="1"/>
</dbReference>
<dbReference type="InterPro" id="IPR022655">
    <property type="entry name" value="DUF1553"/>
</dbReference>
<gene>
    <name evidence="4" type="ORF">GCM10007100_38650</name>
</gene>